<dbReference type="EMBL" id="LAZR01004830">
    <property type="protein sequence ID" value="KKN05206.1"/>
    <property type="molecule type" value="Genomic_DNA"/>
</dbReference>
<accession>A0A0F9PVV4</accession>
<gene>
    <name evidence="3" type="ORF">LCGC14_1089660</name>
</gene>
<evidence type="ECO:0000256" key="2">
    <source>
        <dbReference type="ARBA" id="ARBA00022801"/>
    </source>
</evidence>
<dbReference type="Pfam" id="PF02126">
    <property type="entry name" value="PTE"/>
    <property type="match status" value="1"/>
</dbReference>
<dbReference type="InterPro" id="IPR032466">
    <property type="entry name" value="Metal_Hydrolase"/>
</dbReference>
<keyword evidence="1" id="KW-0479">Metal-binding</keyword>
<protein>
    <recommendedName>
        <fullName evidence="4">Amidohydrolase-related domain-containing protein</fullName>
    </recommendedName>
</protein>
<dbReference type="InterPro" id="IPR001559">
    <property type="entry name" value="Phosphotriesterase"/>
</dbReference>
<proteinExistence type="predicted"/>
<dbReference type="InterPro" id="IPR017947">
    <property type="entry name" value="AryldialkylPase_Zn-BS"/>
</dbReference>
<evidence type="ECO:0000313" key="3">
    <source>
        <dbReference type="EMBL" id="KKN05206.1"/>
    </source>
</evidence>
<evidence type="ECO:0008006" key="4">
    <source>
        <dbReference type="Google" id="ProtNLM"/>
    </source>
</evidence>
<dbReference type="GO" id="GO:0016788">
    <property type="term" value="F:hydrolase activity, acting on ester bonds"/>
    <property type="evidence" value="ECO:0007669"/>
    <property type="project" value="InterPro"/>
</dbReference>
<reference evidence="3" key="1">
    <citation type="journal article" date="2015" name="Nature">
        <title>Complex archaea that bridge the gap between prokaryotes and eukaryotes.</title>
        <authorList>
            <person name="Spang A."/>
            <person name="Saw J.H."/>
            <person name="Jorgensen S.L."/>
            <person name="Zaremba-Niedzwiedzka K."/>
            <person name="Martijn J."/>
            <person name="Lind A.E."/>
            <person name="van Eijk R."/>
            <person name="Schleper C."/>
            <person name="Guy L."/>
            <person name="Ettema T.J."/>
        </authorList>
    </citation>
    <scope>NUCLEOTIDE SEQUENCE</scope>
</reference>
<dbReference type="PANTHER" id="PTHR10819">
    <property type="entry name" value="PHOSPHOTRIESTERASE-RELATED"/>
    <property type="match status" value="1"/>
</dbReference>
<dbReference type="GO" id="GO:0008270">
    <property type="term" value="F:zinc ion binding"/>
    <property type="evidence" value="ECO:0007669"/>
    <property type="project" value="InterPro"/>
</dbReference>
<name>A0A0F9PVV4_9ZZZZ</name>
<comment type="caution">
    <text evidence="3">The sequence shown here is derived from an EMBL/GenBank/DDBJ whole genome shotgun (WGS) entry which is preliminary data.</text>
</comment>
<keyword evidence="2" id="KW-0378">Hydrolase</keyword>
<dbReference type="PROSITE" id="PS51347">
    <property type="entry name" value="PHOSPHOTRIESTERASE_2"/>
    <property type="match status" value="1"/>
</dbReference>
<dbReference type="AlphaFoldDB" id="A0A0F9PVV4"/>
<dbReference type="Gene3D" id="3.20.20.140">
    <property type="entry name" value="Metal-dependent hydrolases"/>
    <property type="match status" value="1"/>
</dbReference>
<evidence type="ECO:0000256" key="1">
    <source>
        <dbReference type="ARBA" id="ARBA00022723"/>
    </source>
</evidence>
<dbReference type="SUPFAM" id="SSF51556">
    <property type="entry name" value="Metallo-dependent hydrolases"/>
    <property type="match status" value="1"/>
</dbReference>
<dbReference type="PANTHER" id="PTHR10819:SF3">
    <property type="entry name" value="PHOSPHOTRIESTERASE-RELATED PROTEIN"/>
    <property type="match status" value="1"/>
</dbReference>
<organism evidence="3">
    <name type="scientific">marine sediment metagenome</name>
    <dbReference type="NCBI Taxonomy" id="412755"/>
    <lineage>
        <taxon>unclassified sequences</taxon>
        <taxon>metagenomes</taxon>
        <taxon>ecological metagenomes</taxon>
    </lineage>
</organism>
<sequence>MEKKKVFTLLLFLGLVLPSLTFAQVMTVKGPIESEDMGLTLIHEHIMVDWIGADSTGYQRWDRADVLDVALPYLEAIKKHGITTFLDCTPAYLGRDPYVLKALADNTGLHIITNTGYYGSGKNKYIPKSTQNATAEVMASHWIAEFENGIDGSGIRPGFIKISVKNEDNLSDVHTNLITAAGLTHLKTGLTIVSHTGGDAPAMAQLEVLKEMGVSPSAFVWTHAQNGTLKGYEQAAKEGAWISLDNINSSASNEDGTIGNIDWFVQTLSKLKEKGILEHILISHDAGWYNVGQKNGGEYRAYTDLFTELIPRLLQNGFTEKDIDILLRQNPKRAYTIQVRKE</sequence>
<dbReference type="PROSITE" id="PS01322">
    <property type="entry name" value="PHOSPHOTRIESTERASE_1"/>
    <property type="match status" value="1"/>
</dbReference>